<dbReference type="InterPro" id="IPR050250">
    <property type="entry name" value="Macrolide_Exporter_MacB"/>
</dbReference>
<feature type="transmembrane region" description="Helical" evidence="7">
    <location>
        <begin position="73"/>
        <end position="98"/>
    </location>
</feature>
<feature type="domain" description="ABC3 transporter permease C-terminal" evidence="8">
    <location>
        <begin position="4"/>
        <end position="97"/>
    </location>
</feature>
<dbReference type="InterPro" id="IPR003838">
    <property type="entry name" value="ABC3_permease_C"/>
</dbReference>
<evidence type="ECO:0000259" key="8">
    <source>
        <dbReference type="Pfam" id="PF02687"/>
    </source>
</evidence>
<keyword evidence="2" id="KW-1003">Cell membrane</keyword>
<evidence type="ECO:0000256" key="1">
    <source>
        <dbReference type="ARBA" id="ARBA00004651"/>
    </source>
</evidence>
<reference evidence="9 10" key="1">
    <citation type="submission" date="2020-04" db="EMBL/GenBank/DDBJ databases">
        <title>Genome sequencing of novel species.</title>
        <authorList>
            <person name="Heo J."/>
            <person name="Kim S.-J."/>
            <person name="Kim J.-S."/>
            <person name="Hong S.-B."/>
            <person name="Kwon S.-W."/>
        </authorList>
    </citation>
    <scope>NUCLEOTIDE SEQUENCE [LARGE SCALE GENOMIC DNA]</scope>
    <source>
        <strain evidence="9 10">CJU-R4</strain>
        <plasmid evidence="9 10">unnamed1</plasmid>
    </source>
</reference>
<evidence type="ECO:0000313" key="10">
    <source>
        <dbReference type="Proteomes" id="UP000501128"/>
    </source>
</evidence>
<keyword evidence="10" id="KW-1185">Reference proteome</keyword>
<protein>
    <submittedName>
        <fullName evidence="9">FtsX-like permease family protein</fullName>
    </submittedName>
</protein>
<organism evidence="9 10">
    <name type="scientific">Spirosoma rhododendri</name>
    <dbReference type="NCBI Taxonomy" id="2728024"/>
    <lineage>
        <taxon>Bacteria</taxon>
        <taxon>Pseudomonadati</taxon>
        <taxon>Bacteroidota</taxon>
        <taxon>Cytophagia</taxon>
        <taxon>Cytophagales</taxon>
        <taxon>Cytophagaceae</taxon>
        <taxon>Spirosoma</taxon>
    </lineage>
</organism>
<dbReference type="EMBL" id="CP051678">
    <property type="protein sequence ID" value="QJD81532.1"/>
    <property type="molecule type" value="Genomic_DNA"/>
</dbReference>
<comment type="subcellular location">
    <subcellularLocation>
        <location evidence="1">Cell membrane</location>
        <topology evidence="1">Multi-pass membrane protein</topology>
    </subcellularLocation>
</comment>
<dbReference type="PANTHER" id="PTHR30572:SF4">
    <property type="entry name" value="ABC TRANSPORTER PERMEASE YTRF"/>
    <property type="match status" value="1"/>
</dbReference>
<dbReference type="KEGG" id="srho:HH216_24485"/>
<accession>A0A7L5DV98</accession>
<feature type="transmembrane region" description="Helical" evidence="7">
    <location>
        <begin position="367"/>
        <end position="390"/>
    </location>
</feature>
<name>A0A7L5DV98_9BACT</name>
<keyword evidence="4 7" id="KW-1133">Transmembrane helix</keyword>
<dbReference type="RefSeq" id="WP_169553550.1">
    <property type="nucleotide sequence ID" value="NZ_CP051678.1"/>
</dbReference>
<geneLocation type="plasmid" evidence="9 10">
    <name>unnamed1</name>
</geneLocation>
<feature type="transmembrane region" description="Helical" evidence="7">
    <location>
        <begin position="118"/>
        <end position="140"/>
    </location>
</feature>
<evidence type="ECO:0000256" key="5">
    <source>
        <dbReference type="ARBA" id="ARBA00023136"/>
    </source>
</evidence>
<evidence type="ECO:0000256" key="2">
    <source>
        <dbReference type="ARBA" id="ARBA00022475"/>
    </source>
</evidence>
<dbReference type="GO" id="GO:0022857">
    <property type="term" value="F:transmembrane transporter activity"/>
    <property type="evidence" value="ECO:0007669"/>
    <property type="project" value="TreeGrafter"/>
</dbReference>
<evidence type="ECO:0000256" key="6">
    <source>
        <dbReference type="ARBA" id="ARBA00038076"/>
    </source>
</evidence>
<dbReference type="PANTHER" id="PTHR30572">
    <property type="entry name" value="MEMBRANE COMPONENT OF TRANSPORTER-RELATED"/>
    <property type="match status" value="1"/>
</dbReference>
<proteinExistence type="inferred from homology"/>
<feature type="transmembrane region" description="Helical" evidence="7">
    <location>
        <begin position="455"/>
        <end position="476"/>
    </location>
</feature>
<evidence type="ECO:0000313" key="9">
    <source>
        <dbReference type="EMBL" id="QJD81532.1"/>
    </source>
</evidence>
<feature type="transmembrane region" description="Helical" evidence="7">
    <location>
        <begin position="411"/>
        <end position="435"/>
    </location>
</feature>
<feature type="transmembrane region" description="Helical" evidence="7">
    <location>
        <begin position="26"/>
        <end position="53"/>
    </location>
</feature>
<sequence>MATAQALRRGREIGVRRVIGATRRRVFWQFLTETALIASLAAGMAIVLAYSFLPILRQWTQTPVPFGLDLIDWGFLLMLVGLVTGLAGTYPGLVLAGFKPVLVLNGQATQQQIQGLPLRRLLVIGQLAINMAFVTAVIVMSRQLAFWLQADAGFDADQRVTFPVYQNGNQDLVQFRRALLQIDGVEAVSYSSKAPIGGTINTYPVRFADRPAVEPYQLVTMVVDSAYVPIYAIKLLAGQQLPNRDTVSGFLLNETAVRMLGFSSPEQVIGKLLTIPYRDTLTKPIIGVVGDWRQSGFKSPILPTVLFTNHHSFSSCHLRLATGRKAAIMARVQTVWERYFPNNIYGEVHLDVIMTDFYAEEAQQLRFVQLAAGVAIGIGSVGLLGLVIFLTSRRTREIAIRKAVGASEGAIVWLFLREFALLLAIAFGLATPVVWWVMNQWLSRYESHIAFTPDLLLMGLLLVTITTLLTVLVHTLRAARTNPARALRTD</sequence>
<evidence type="ECO:0000256" key="7">
    <source>
        <dbReference type="SAM" id="Phobius"/>
    </source>
</evidence>
<dbReference type="AlphaFoldDB" id="A0A7L5DV98"/>
<evidence type="ECO:0000256" key="4">
    <source>
        <dbReference type="ARBA" id="ARBA00022989"/>
    </source>
</evidence>
<keyword evidence="9" id="KW-0614">Plasmid</keyword>
<dbReference type="Proteomes" id="UP000501128">
    <property type="component" value="Plasmid unnamed1"/>
</dbReference>
<dbReference type="GO" id="GO:0005886">
    <property type="term" value="C:plasma membrane"/>
    <property type="evidence" value="ECO:0007669"/>
    <property type="project" value="UniProtKB-SubCell"/>
</dbReference>
<comment type="similarity">
    <text evidence="6">Belongs to the ABC-4 integral membrane protein family.</text>
</comment>
<feature type="domain" description="ABC3 transporter permease C-terminal" evidence="8">
    <location>
        <begin position="371"/>
        <end position="483"/>
    </location>
</feature>
<evidence type="ECO:0000256" key="3">
    <source>
        <dbReference type="ARBA" id="ARBA00022692"/>
    </source>
</evidence>
<gene>
    <name evidence="9" type="ORF">HH216_24485</name>
</gene>
<keyword evidence="5 7" id="KW-0472">Membrane</keyword>
<dbReference type="Pfam" id="PF02687">
    <property type="entry name" value="FtsX"/>
    <property type="match status" value="2"/>
</dbReference>
<keyword evidence="3 7" id="KW-0812">Transmembrane</keyword>